<organism evidence="1 2">
    <name type="scientific">Streptomyces endophyticus</name>
    <dbReference type="NCBI Taxonomy" id="714166"/>
    <lineage>
        <taxon>Bacteria</taxon>
        <taxon>Bacillati</taxon>
        <taxon>Actinomycetota</taxon>
        <taxon>Actinomycetes</taxon>
        <taxon>Kitasatosporales</taxon>
        <taxon>Streptomycetaceae</taxon>
        <taxon>Streptomyces</taxon>
    </lineage>
</organism>
<evidence type="ECO:0000313" key="2">
    <source>
        <dbReference type="Proteomes" id="UP001354931"/>
    </source>
</evidence>
<dbReference type="EMBL" id="JAOZYC010000150">
    <property type="protein sequence ID" value="MEB8341797.1"/>
    <property type="molecule type" value="Genomic_DNA"/>
</dbReference>
<protein>
    <submittedName>
        <fullName evidence="1">Uncharacterized protein</fullName>
    </submittedName>
</protein>
<gene>
    <name evidence="1" type="ORF">OKJ99_30315</name>
</gene>
<proteinExistence type="predicted"/>
<dbReference type="Proteomes" id="UP001354931">
    <property type="component" value="Unassembled WGS sequence"/>
</dbReference>
<name>A0ABU6FCQ4_9ACTN</name>
<sequence length="55" mass="5641">MTVDSHGFNRLHVGHDDSCPVLLGTVDDAPDVLRAAAAAGEPLLLLLGNFDGGAE</sequence>
<evidence type="ECO:0000313" key="1">
    <source>
        <dbReference type="EMBL" id="MEB8341797.1"/>
    </source>
</evidence>
<reference evidence="1 2" key="1">
    <citation type="submission" date="2022-10" db="EMBL/GenBank/DDBJ databases">
        <authorList>
            <person name="Xie J."/>
            <person name="Shen N."/>
        </authorList>
    </citation>
    <scope>NUCLEOTIDE SEQUENCE [LARGE SCALE GENOMIC DNA]</scope>
    <source>
        <strain evidence="1 2">YIM65594</strain>
    </source>
</reference>
<keyword evidence="2" id="KW-1185">Reference proteome</keyword>
<accession>A0ABU6FCQ4</accession>
<comment type="caution">
    <text evidence="1">The sequence shown here is derived from an EMBL/GenBank/DDBJ whole genome shotgun (WGS) entry which is preliminary data.</text>
</comment>